<evidence type="ECO:0000313" key="3">
    <source>
        <dbReference type="Proteomes" id="UP000055136"/>
    </source>
</evidence>
<dbReference type="KEGG" id="tee:Tel_10545"/>
<dbReference type="EMBL" id="CP013099">
    <property type="protein sequence ID" value="ALP53540.1"/>
    <property type="molecule type" value="Genomic_DNA"/>
</dbReference>
<feature type="chain" id="PRO_5006604961" description="DUF3187 family protein" evidence="1">
    <location>
        <begin position="24"/>
        <end position="331"/>
    </location>
</feature>
<name>A0A0S2TEL6_9GAMM</name>
<dbReference type="InterPro" id="IPR021523">
    <property type="entry name" value="DUF3187"/>
</dbReference>
<evidence type="ECO:0000256" key="1">
    <source>
        <dbReference type="SAM" id="SignalP"/>
    </source>
</evidence>
<dbReference type="AlphaFoldDB" id="A0A0S2TEL6"/>
<evidence type="ECO:0008006" key="4">
    <source>
        <dbReference type="Google" id="ProtNLM"/>
    </source>
</evidence>
<dbReference type="Proteomes" id="UP000055136">
    <property type="component" value="Chromosome"/>
</dbReference>
<keyword evidence="1" id="KW-0732">Signal</keyword>
<keyword evidence="3" id="KW-1185">Reference proteome</keyword>
<sequence length="331" mass="36033">MSLLIRLPFIPCCTFIIATQLQAATAQPFSIKNLNPFIQIYGMPVTENAALVPARSYAGAVALDMANNSILTTAGKESVILDGETYRLAFTLRYGLDERTEVGLEIPFIAHSNGFMDNFIEDWHDSFGLSNAERVKTTSNTLRYRYAVANTALVDLDSPSEGIGDIRLYSARQLSKTADSALSLHLGLKLPTGRARQLHGSGATDVSVSLAHIKRDWLTALGLTSFTNAGIVWLGEGEVLPDTQENVAGFASAGLIWDNSRMIDLKAQLDMHTRIYDSELDQLGAHTVQLTVGGSVYLGAQTRLDIGVGENLLTDTTPDFLINLVLKHGYR</sequence>
<feature type="signal peptide" evidence="1">
    <location>
        <begin position="1"/>
        <end position="23"/>
    </location>
</feature>
<evidence type="ECO:0000313" key="2">
    <source>
        <dbReference type="EMBL" id="ALP53540.1"/>
    </source>
</evidence>
<dbReference type="Pfam" id="PF11383">
    <property type="entry name" value="DUF3187"/>
    <property type="match status" value="1"/>
</dbReference>
<organism evidence="2 3">
    <name type="scientific">Candidatus Tenderia electrophaga</name>
    <dbReference type="NCBI Taxonomy" id="1748243"/>
    <lineage>
        <taxon>Bacteria</taxon>
        <taxon>Pseudomonadati</taxon>
        <taxon>Pseudomonadota</taxon>
        <taxon>Gammaproteobacteria</taxon>
        <taxon>Candidatus Tenderiales</taxon>
        <taxon>Candidatus Tenderiaceae</taxon>
        <taxon>Candidatus Tenderia</taxon>
    </lineage>
</organism>
<protein>
    <recommendedName>
        <fullName evidence="4">DUF3187 family protein</fullName>
    </recommendedName>
</protein>
<gene>
    <name evidence="2" type="ORF">Tel_10545</name>
</gene>
<proteinExistence type="predicted"/>
<accession>A0A0S2TEL6</accession>
<reference evidence="2" key="1">
    <citation type="submission" date="2015-10" db="EMBL/GenBank/DDBJ databases">
        <title>Description of Candidatus Tenderia electrophaga gen. nov, sp. nov., an Uncultivated Electroautotroph from a Biocathode Enrichment.</title>
        <authorList>
            <person name="Eddie B.J."/>
            <person name="Malanoski A.P."/>
            <person name="Wang Z."/>
            <person name="Hall R.J."/>
            <person name="Oh S.D."/>
            <person name="Heiner C."/>
            <person name="Lin B."/>
            <person name="Strycharz-Glaven S.M."/>
        </authorList>
    </citation>
    <scope>NUCLEOTIDE SEQUENCE [LARGE SCALE GENOMIC DNA]</scope>
    <source>
        <strain evidence="2">NRL1</strain>
    </source>
</reference>
<dbReference type="STRING" id="1748243.Tel_10545"/>